<evidence type="ECO:0000256" key="2">
    <source>
        <dbReference type="ARBA" id="ARBA00023287"/>
    </source>
</evidence>
<name>A0A917EUX5_HALAA</name>
<dbReference type="EMBL" id="BMEL01000001">
    <property type="protein sequence ID" value="GGF08070.1"/>
    <property type="molecule type" value="Genomic_DNA"/>
</dbReference>
<evidence type="ECO:0000313" key="5">
    <source>
        <dbReference type="Proteomes" id="UP000660110"/>
    </source>
</evidence>
<dbReference type="GO" id="GO:0030420">
    <property type="term" value="P:establishment of competence for transformation"/>
    <property type="evidence" value="ECO:0007669"/>
    <property type="project" value="UniProtKB-KW"/>
</dbReference>
<keyword evidence="3" id="KW-0472">Membrane</keyword>
<evidence type="ECO:0000256" key="3">
    <source>
        <dbReference type="SAM" id="Phobius"/>
    </source>
</evidence>
<dbReference type="Proteomes" id="UP000660110">
    <property type="component" value="Unassembled WGS sequence"/>
</dbReference>
<keyword evidence="3" id="KW-1133">Transmembrane helix</keyword>
<feature type="transmembrane region" description="Helical" evidence="3">
    <location>
        <begin position="12"/>
        <end position="32"/>
    </location>
</feature>
<dbReference type="InterPro" id="IPR012902">
    <property type="entry name" value="N_methyl_site"/>
</dbReference>
<gene>
    <name evidence="4" type="ORF">GCM10010954_03160</name>
</gene>
<protein>
    <recommendedName>
        <fullName evidence="6">Competence protein ComGF</fullName>
    </recommendedName>
</protein>
<evidence type="ECO:0000313" key="4">
    <source>
        <dbReference type="EMBL" id="GGF08070.1"/>
    </source>
</evidence>
<reference evidence="4" key="1">
    <citation type="journal article" date="2014" name="Int. J. Syst. Evol. Microbiol.">
        <title>Complete genome sequence of Corynebacterium casei LMG S-19264T (=DSM 44701T), isolated from a smear-ripened cheese.</title>
        <authorList>
            <consortium name="US DOE Joint Genome Institute (JGI-PGF)"/>
            <person name="Walter F."/>
            <person name="Albersmeier A."/>
            <person name="Kalinowski J."/>
            <person name="Ruckert C."/>
        </authorList>
    </citation>
    <scope>NUCLEOTIDE SEQUENCE</scope>
    <source>
        <strain evidence="4">CGMCC 1.12153</strain>
    </source>
</reference>
<dbReference type="Pfam" id="PF15980">
    <property type="entry name" value="ComGF"/>
    <property type="match status" value="1"/>
</dbReference>
<proteinExistence type="predicted"/>
<dbReference type="NCBIfam" id="TIGR02532">
    <property type="entry name" value="IV_pilin_GFxxxE"/>
    <property type="match status" value="1"/>
</dbReference>
<sequence>MHLYNERGFTFIETIISLIVVAILLSISLPTIKMVKSPAYFDELAVFQFFTFIEDEMNSSSNITVSERQILITDVDNREIKVSLYGDDVRRRVDEKGHELLIHDLKDITFSLQNHLLDIHVTTRNGDDYYKTIPVSLFNQ</sequence>
<dbReference type="Pfam" id="PF07963">
    <property type="entry name" value="N_methyl"/>
    <property type="match status" value="1"/>
</dbReference>
<dbReference type="AlphaFoldDB" id="A0A917EUX5"/>
<dbReference type="NCBIfam" id="NF041002">
    <property type="entry name" value="pilin_ComGF"/>
    <property type="match status" value="1"/>
</dbReference>
<keyword evidence="2" id="KW-0178">Competence</keyword>
<evidence type="ECO:0000256" key="1">
    <source>
        <dbReference type="ARBA" id="ARBA00004241"/>
    </source>
</evidence>
<dbReference type="InterPro" id="IPR016977">
    <property type="entry name" value="ComGF"/>
</dbReference>
<reference evidence="4" key="2">
    <citation type="submission" date="2020-09" db="EMBL/GenBank/DDBJ databases">
        <authorList>
            <person name="Sun Q."/>
            <person name="Zhou Y."/>
        </authorList>
    </citation>
    <scope>NUCLEOTIDE SEQUENCE</scope>
    <source>
        <strain evidence="4">CGMCC 1.12153</strain>
    </source>
</reference>
<organism evidence="4 5">
    <name type="scientific">Halobacillus andaensis</name>
    <dbReference type="NCBI Taxonomy" id="1176239"/>
    <lineage>
        <taxon>Bacteria</taxon>
        <taxon>Bacillati</taxon>
        <taxon>Bacillota</taxon>
        <taxon>Bacilli</taxon>
        <taxon>Bacillales</taxon>
        <taxon>Bacillaceae</taxon>
        <taxon>Halobacillus</taxon>
    </lineage>
</organism>
<accession>A0A917EUX5</accession>
<keyword evidence="5" id="KW-1185">Reference proteome</keyword>
<evidence type="ECO:0008006" key="6">
    <source>
        <dbReference type="Google" id="ProtNLM"/>
    </source>
</evidence>
<keyword evidence="3" id="KW-0812">Transmembrane</keyword>
<comment type="caution">
    <text evidence="4">The sequence shown here is derived from an EMBL/GenBank/DDBJ whole genome shotgun (WGS) entry which is preliminary data.</text>
</comment>
<comment type="subcellular location">
    <subcellularLocation>
        <location evidence="1">Cell surface</location>
    </subcellularLocation>
</comment>
<dbReference type="GO" id="GO:0009986">
    <property type="term" value="C:cell surface"/>
    <property type="evidence" value="ECO:0007669"/>
    <property type="project" value="UniProtKB-SubCell"/>
</dbReference>